<dbReference type="InterPro" id="IPR002347">
    <property type="entry name" value="SDR_fam"/>
</dbReference>
<evidence type="ECO:0000256" key="2">
    <source>
        <dbReference type="ARBA" id="ARBA00023002"/>
    </source>
</evidence>
<protein>
    <submittedName>
        <fullName evidence="5">NAD(P)-dependent dehydrogenase (Short-subunit alcohol dehydrogenase family)</fullName>
    </submittedName>
</protein>
<sequence length="242" mass="25086">MSRYLITGASRGIGLAIARVLHPHHDLILTARCADGLDAAAQELCAGDSRGGKVRKRVAAGGSVETLPLDLSDPDSIPGAVDGIDGPIDGVIHSAGVLVSGTVADLTASDWQRSLTLNVTAPAVLTAALLPRLRESRGSVVLINSGSGFTAGAGGGAYSASKFALRAFADSLRAEERENGVRVISVHPGRVDTDMQRQLRSFEEGEYEAEKYMRPESVAAVVASTLAMGPDATIESVSVRPA</sequence>
<dbReference type="RefSeq" id="WP_183376244.1">
    <property type="nucleotide sequence ID" value="NZ_CBCSFZ010000023.1"/>
</dbReference>
<dbReference type="InterPro" id="IPR057326">
    <property type="entry name" value="KR_dom"/>
</dbReference>
<proteinExistence type="inferred from homology"/>
<comment type="similarity">
    <text evidence="1 3">Belongs to the short-chain dehydrogenases/reductases (SDR) family.</text>
</comment>
<keyword evidence="6" id="KW-1185">Reference proteome</keyword>
<gene>
    <name evidence="5" type="ORF">FHX50_001530</name>
</gene>
<name>A0A839QU34_9MICO</name>
<dbReference type="SMART" id="SM00822">
    <property type="entry name" value="PKS_KR"/>
    <property type="match status" value="1"/>
</dbReference>
<dbReference type="PANTHER" id="PTHR44196">
    <property type="entry name" value="DEHYDROGENASE/REDUCTASE SDR FAMILY MEMBER 7B"/>
    <property type="match status" value="1"/>
</dbReference>
<dbReference type="NCBIfam" id="NF006073">
    <property type="entry name" value="PRK08219.1"/>
    <property type="match status" value="1"/>
</dbReference>
<organism evidence="5 6">
    <name type="scientific">Helcobacillus massiliensis</name>
    <dbReference type="NCBI Taxonomy" id="521392"/>
    <lineage>
        <taxon>Bacteria</taxon>
        <taxon>Bacillati</taxon>
        <taxon>Actinomycetota</taxon>
        <taxon>Actinomycetes</taxon>
        <taxon>Micrococcales</taxon>
        <taxon>Dermabacteraceae</taxon>
        <taxon>Helcobacillus</taxon>
    </lineage>
</organism>
<dbReference type="Pfam" id="PF00106">
    <property type="entry name" value="adh_short"/>
    <property type="match status" value="1"/>
</dbReference>
<dbReference type="PANTHER" id="PTHR44196:SF1">
    <property type="entry name" value="DEHYDROGENASE_REDUCTASE SDR FAMILY MEMBER 7B"/>
    <property type="match status" value="1"/>
</dbReference>
<reference evidence="5 6" key="1">
    <citation type="submission" date="2020-08" db="EMBL/GenBank/DDBJ databases">
        <title>Sequencing the genomes of 1000 actinobacteria strains.</title>
        <authorList>
            <person name="Klenk H.-P."/>
        </authorList>
    </citation>
    <scope>NUCLEOTIDE SEQUENCE [LARGE SCALE GENOMIC DNA]</scope>
    <source>
        <strain evidence="5 6">DSM 23040</strain>
    </source>
</reference>
<evidence type="ECO:0000256" key="1">
    <source>
        <dbReference type="ARBA" id="ARBA00006484"/>
    </source>
</evidence>
<dbReference type="AlphaFoldDB" id="A0A839QU34"/>
<dbReference type="PROSITE" id="PS00061">
    <property type="entry name" value="ADH_SHORT"/>
    <property type="match status" value="1"/>
</dbReference>
<dbReference type="PRINTS" id="PR00081">
    <property type="entry name" value="GDHRDH"/>
</dbReference>
<evidence type="ECO:0000256" key="3">
    <source>
        <dbReference type="RuleBase" id="RU000363"/>
    </source>
</evidence>
<evidence type="ECO:0000313" key="5">
    <source>
        <dbReference type="EMBL" id="MBB3023245.1"/>
    </source>
</evidence>
<evidence type="ECO:0000313" key="6">
    <source>
        <dbReference type="Proteomes" id="UP000568050"/>
    </source>
</evidence>
<keyword evidence="2" id="KW-0560">Oxidoreductase</keyword>
<dbReference type="PRINTS" id="PR00080">
    <property type="entry name" value="SDRFAMILY"/>
</dbReference>
<dbReference type="Proteomes" id="UP000568050">
    <property type="component" value="Unassembled WGS sequence"/>
</dbReference>
<dbReference type="SUPFAM" id="SSF51735">
    <property type="entry name" value="NAD(P)-binding Rossmann-fold domains"/>
    <property type="match status" value="1"/>
</dbReference>
<dbReference type="EMBL" id="JACHWP010000003">
    <property type="protein sequence ID" value="MBB3023245.1"/>
    <property type="molecule type" value="Genomic_DNA"/>
</dbReference>
<dbReference type="GO" id="GO:0016020">
    <property type="term" value="C:membrane"/>
    <property type="evidence" value="ECO:0007669"/>
    <property type="project" value="TreeGrafter"/>
</dbReference>
<dbReference type="InterPro" id="IPR020904">
    <property type="entry name" value="Sc_DH/Rdtase_CS"/>
</dbReference>
<evidence type="ECO:0000259" key="4">
    <source>
        <dbReference type="SMART" id="SM00822"/>
    </source>
</evidence>
<comment type="caution">
    <text evidence="5">The sequence shown here is derived from an EMBL/GenBank/DDBJ whole genome shotgun (WGS) entry which is preliminary data.</text>
</comment>
<accession>A0A839QU34</accession>
<dbReference type="Gene3D" id="3.40.50.720">
    <property type="entry name" value="NAD(P)-binding Rossmann-like Domain"/>
    <property type="match status" value="1"/>
</dbReference>
<dbReference type="InterPro" id="IPR036291">
    <property type="entry name" value="NAD(P)-bd_dom_sf"/>
</dbReference>
<feature type="domain" description="Ketoreductase" evidence="4">
    <location>
        <begin position="2"/>
        <end position="194"/>
    </location>
</feature>
<dbReference type="GO" id="GO:0016491">
    <property type="term" value="F:oxidoreductase activity"/>
    <property type="evidence" value="ECO:0007669"/>
    <property type="project" value="UniProtKB-KW"/>
</dbReference>